<evidence type="ECO:0000313" key="2">
    <source>
        <dbReference type="EMBL" id="GLW54102.1"/>
    </source>
</evidence>
<sequence length="83" mass="8817">MQLHRLSRHRRGRHPAGRGQVDGTTAVVLEVRNAERTGLPPEAVVAGEGEPRLLSVGRGGRSLRCGDFDPPSVVVKGKISAGQ</sequence>
<dbReference type="AlphaFoldDB" id="A0A9W6UNF6"/>
<dbReference type="Proteomes" id="UP001165143">
    <property type="component" value="Unassembled WGS sequence"/>
</dbReference>
<dbReference type="RefSeq" id="WP_033253235.1">
    <property type="nucleotide sequence ID" value="NZ_BSRX01000010.1"/>
</dbReference>
<comment type="caution">
    <text evidence="2">The sequence shown here is derived from an EMBL/GenBank/DDBJ whole genome shotgun (WGS) entry which is preliminary data.</text>
</comment>
<evidence type="ECO:0000256" key="1">
    <source>
        <dbReference type="SAM" id="MobiDB-lite"/>
    </source>
</evidence>
<name>A0A9W6UNF6_9ACTN</name>
<reference evidence="2" key="1">
    <citation type="submission" date="2023-02" db="EMBL/GenBank/DDBJ databases">
        <title>Kitasatospora phosalacinea NBRC 14362.</title>
        <authorList>
            <person name="Ichikawa N."/>
            <person name="Sato H."/>
            <person name="Tonouchi N."/>
        </authorList>
    </citation>
    <scope>NUCLEOTIDE SEQUENCE</scope>
    <source>
        <strain evidence="2">NBRC 14362</strain>
    </source>
</reference>
<organism evidence="2 3">
    <name type="scientific">Kitasatospora phosalacinea</name>
    <dbReference type="NCBI Taxonomy" id="2065"/>
    <lineage>
        <taxon>Bacteria</taxon>
        <taxon>Bacillati</taxon>
        <taxon>Actinomycetota</taxon>
        <taxon>Actinomycetes</taxon>
        <taxon>Kitasatosporales</taxon>
        <taxon>Streptomycetaceae</taxon>
        <taxon>Kitasatospora</taxon>
    </lineage>
</organism>
<protein>
    <submittedName>
        <fullName evidence="2">Uncharacterized protein</fullName>
    </submittedName>
</protein>
<gene>
    <name evidence="2" type="ORF">Kpho01_21130</name>
</gene>
<feature type="region of interest" description="Disordered" evidence="1">
    <location>
        <begin position="1"/>
        <end position="23"/>
    </location>
</feature>
<accession>A0A9W6UNF6</accession>
<feature type="compositionally biased region" description="Basic residues" evidence="1">
    <location>
        <begin position="1"/>
        <end position="16"/>
    </location>
</feature>
<proteinExistence type="predicted"/>
<dbReference type="EMBL" id="BSRX01000010">
    <property type="protein sequence ID" value="GLW54102.1"/>
    <property type="molecule type" value="Genomic_DNA"/>
</dbReference>
<evidence type="ECO:0000313" key="3">
    <source>
        <dbReference type="Proteomes" id="UP001165143"/>
    </source>
</evidence>